<dbReference type="SUPFAM" id="SSF88659">
    <property type="entry name" value="Sigma3 and sigma4 domains of RNA polymerase sigma factors"/>
    <property type="match status" value="2"/>
</dbReference>
<dbReference type="PANTHER" id="PTHR30603:SF47">
    <property type="entry name" value="RNA POLYMERASE SIGMA FACTOR SIGD, CHLOROPLASTIC"/>
    <property type="match status" value="1"/>
</dbReference>
<dbReference type="Proteomes" id="UP000885621">
    <property type="component" value="Unassembled WGS sequence"/>
</dbReference>
<dbReference type="GO" id="GO:0006352">
    <property type="term" value="P:DNA-templated transcription initiation"/>
    <property type="evidence" value="ECO:0007669"/>
    <property type="project" value="InterPro"/>
</dbReference>
<feature type="domain" description="RNA polymerase sigma-70" evidence="7">
    <location>
        <begin position="245"/>
        <end position="271"/>
    </location>
</feature>
<dbReference type="Pfam" id="PF00140">
    <property type="entry name" value="Sigma70_r1_2"/>
    <property type="match status" value="1"/>
</dbReference>
<keyword evidence="4 5" id="KW-0804">Transcription</keyword>
<dbReference type="Pfam" id="PF04542">
    <property type="entry name" value="Sigma70_r2"/>
    <property type="match status" value="1"/>
</dbReference>
<dbReference type="AlphaFoldDB" id="A0A832D9C2"/>
<dbReference type="InterPro" id="IPR050239">
    <property type="entry name" value="Sigma-70_RNA_pol_init_factors"/>
</dbReference>
<dbReference type="PIRSF" id="PIRSF000770">
    <property type="entry name" value="RNA_pol_sigma-SigE/K"/>
    <property type="match status" value="1"/>
</dbReference>
<dbReference type="SUPFAM" id="SSF88946">
    <property type="entry name" value="Sigma2 domain of RNA polymerase sigma factors"/>
    <property type="match status" value="1"/>
</dbReference>
<dbReference type="PANTHER" id="PTHR30603">
    <property type="entry name" value="RNA POLYMERASE SIGMA FACTOR RPO"/>
    <property type="match status" value="1"/>
</dbReference>
<dbReference type="InterPro" id="IPR013325">
    <property type="entry name" value="RNA_pol_sigma_r2"/>
</dbReference>
<comment type="similarity">
    <text evidence="5">Belongs to the sigma-70 factor family.</text>
</comment>
<dbReference type="EMBL" id="DSFC01000023">
    <property type="protein sequence ID" value="HEV08853.1"/>
    <property type="molecule type" value="Genomic_DNA"/>
</dbReference>
<dbReference type="InterPro" id="IPR013324">
    <property type="entry name" value="RNA_pol_sigma_r3/r4-like"/>
</dbReference>
<dbReference type="PRINTS" id="PR00046">
    <property type="entry name" value="SIGMA70FCT"/>
</dbReference>
<dbReference type="CDD" id="cd06171">
    <property type="entry name" value="Sigma70_r4"/>
    <property type="match status" value="1"/>
</dbReference>
<dbReference type="Gene3D" id="1.20.120.1810">
    <property type="match status" value="1"/>
</dbReference>
<dbReference type="NCBIfam" id="TIGR02937">
    <property type="entry name" value="sigma70-ECF"/>
    <property type="match status" value="1"/>
</dbReference>
<dbReference type="PROSITE" id="PS00716">
    <property type="entry name" value="SIGMA70_2"/>
    <property type="match status" value="1"/>
</dbReference>
<evidence type="ECO:0000256" key="2">
    <source>
        <dbReference type="ARBA" id="ARBA00023082"/>
    </source>
</evidence>
<evidence type="ECO:0000256" key="3">
    <source>
        <dbReference type="ARBA" id="ARBA00023125"/>
    </source>
</evidence>
<dbReference type="InterPro" id="IPR007627">
    <property type="entry name" value="RNA_pol_sigma70_r2"/>
</dbReference>
<comment type="caution">
    <text evidence="8">The sequence shown here is derived from an EMBL/GenBank/DDBJ whole genome shotgun (WGS) entry which is preliminary data.</text>
</comment>
<proteinExistence type="inferred from homology"/>
<dbReference type="Gene3D" id="1.10.10.10">
    <property type="entry name" value="Winged helix-like DNA-binding domain superfamily/Winged helix DNA-binding domain"/>
    <property type="match status" value="2"/>
</dbReference>
<evidence type="ECO:0000259" key="7">
    <source>
        <dbReference type="PROSITE" id="PS00716"/>
    </source>
</evidence>
<name>A0A832D9C2_9AQUI</name>
<dbReference type="InterPro" id="IPR009042">
    <property type="entry name" value="RNA_pol_sigma70_r1_2"/>
</dbReference>
<dbReference type="Pfam" id="PF04545">
    <property type="entry name" value="Sigma70_r4"/>
    <property type="match status" value="1"/>
</dbReference>
<accession>A0A832D9C2</accession>
<gene>
    <name evidence="8" type="ORF">ENO34_00460</name>
</gene>
<dbReference type="GO" id="GO:0003677">
    <property type="term" value="F:DNA binding"/>
    <property type="evidence" value="ECO:0007669"/>
    <property type="project" value="UniProtKB-KW"/>
</dbReference>
<evidence type="ECO:0000313" key="8">
    <source>
        <dbReference type="EMBL" id="HEV08853.1"/>
    </source>
</evidence>
<evidence type="ECO:0000259" key="6">
    <source>
        <dbReference type="PROSITE" id="PS00715"/>
    </source>
</evidence>
<evidence type="ECO:0000256" key="5">
    <source>
        <dbReference type="RuleBase" id="RU362124"/>
    </source>
</evidence>
<dbReference type="GO" id="GO:0016987">
    <property type="term" value="F:sigma factor activity"/>
    <property type="evidence" value="ECO:0007669"/>
    <property type="project" value="UniProtKB-KW"/>
</dbReference>
<keyword evidence="2 5" id="KW-0731">Sigma factor</keyword>
<evidence type="ECO:0000256" key="4">
    <source>
        <dbReference type="ARBA" id="ARBA00023163"/>
    </source>
</evidence>
<comment type="function">
    <text evidence="5">Sigma factors are initiation factors that promote the attachment of RNA polymerase to specific initiation sites and are then released.</text>
</comment>
<dbReference type="InterPro" id="IPR000943">
    <property type="entry name" value="RNA_pol_sigma70"/>
</dbReference>
<evidence type="ECO:0000256" key="1">
    <source>
        <dbReference type="ARBA" id="ARBA00023015"/>
    </source>
</evidence>
<keyword evidence="3 5" id="KW-0238">DNA-binding</keyword>
<dbReference type="PROSITE" id="PS00715">
    <property type="entry name" value="SIGMA70_1"/>
    <property type="match status" value="1"/>
</dbReference>
<dbReference type="InterPro" id="IPR014284">
    <property type="entry name" value="RNA_pol_sigma-70_dom"/>
</dbReference>
<organism evidence="8">
    <name type="scientific">Sulfurihydrogenibium azorense</name>
    <dbReference type="NCBI Taxonomy" id="309806"/>
    <lineage>
        <taxon>Bacteria</taxon>
        <taxon>Pseudomonadati</taxon>
        <taxon>Aquificota</taxon>
        <taxon>Aquificia</taxon>
        <taxon>Aquificales</taxon>
        <taxon>Hydrogenothermaceae</taxon>
        <taxon>Sulfurihydrogenibium</taxon>
    </lineage>
</organism>
<feature type="domain" description="RNA polymerase sigma-70" evidence="6">
    <location>
        <begin position="70"/>
        <end position="83"/>
    </location>
</feature>
<dbReference type="InterPro" id="IPR036388">
    <property type="entry name" value="WH-like_DNA-bd_sf"/>
</dbReference>
<protein>
    <recommendedName>
        <fullName evidence="5">RNA polymerase sigma factor</fullName>
    </recommendedName>
</protein>
<dbReference type="InterPro" id="IPR007630">
    <property type="entry name" value="RNA_pol_sigma70_r4"/>
</dbReference>
<reference evidence="8" key="1">
    <citation type="journal article" date="2020" name="mSystems">
        <title>Genome- and Community-Level Interaction Insights into Carbon Utilization and Element Cycling Functions of Hydrothermarchaeota in Hydrothermal Sediment.</title>
        <authorList>
            <person name="Zhou Z."/>
            <person name="Liu Y."/>
            <person name="Xu W."/>
            <person name="Pan J."/>
            <person name="Luo Z.H."/>
            <person name="Li M."/>
        </authorList>
    </citation>
    <scope>NUCLEOTIDE SEQUENCE [LARGE SCALE GENOMIC DNA]</scope>
    <source>
        <strain evidence="8">SpSt-1257</strain>
    </source>
</reference>
<keyword evidence="1 5" id="KW-0805">Transcription regulation</keyword>
<sequence>MRKFKYEEGVEYYIKSIYKIPLLSQEEEKELLEKIKAGDKEAFKKLILSNLRFVINVAKKYAGYDVPFQDLISAGNIGLIEAAKRFDSSKGVRFISYAIWWIKQSILNTINIEGEIIKKPSKVQNIAQKINNAYYYLKDSLQREPSIEEVQNFLKREGIEVEKDIVEYHIFFKQYFLSLDTPILTNDEDIVLSDTISNAGTEDLERELNQEDLLKCIDQLLETLSPRERMIIIHRFGLYGEEPKTLKEVGDLVGISRERVRQIEKRLIKKLRNIAVKKNFYDLIK</sequence>